<dbReference type="GO" id="GO:0005506">
    <property type="term" value="F:iron ion binding"/>
    <property type="evidence" value="ECO:0007669"/>
    <property type="project" value="InterPro"/>
</dbReference>
<dbReference type="EMBL" id="CP036343">
    <property type="protein sequence ID" value="QDT93222.1"/>
    <property type="molecule type" value="Genomic_DNA"/>
</dbReference>
<organism evidence="1 2">
    <name type="scientific">Gimesia algae</name>
    <dbReference type="NCBI Taxonomy" id="2527971"/>
    <lineage>
        <taxon>Bacteria</taxon>
        <taxon>Pseudomonadati</taxon>
        <taxon>Planctomycetota</taxon>
        <taxon>Planctomycetia</taxon>
        <taxon>Planctomycetales</taxon>
        <taxon>Planctomycetaceae</taxon>
        <taxon>Gimesia</taxon>
    </lineage>
</organism>
<sequence length="168" mass="18755">MRTILLIIVSGLIFTGLENENRTLPLLSSQALDLHAAKPPVKKNPTQEQISEFMRTKLDSSKEVLEGLVVEDFELIQKGTQKMIEMSNATEWQLVEGPVFAQQSAEFRNAAKDVLAFAKKKNIDGASLSYLHLTMTCIACHKQIKKSAVVMQEAFTPEHVLVTLKSEK</sequence>
<evidence type="ECO:0000313" key="1">
    <source>
        <dbReference type="EMBL" id="QDT93222.1"/>
    </source>
</evidence>
<protein>
    <recommendedName>
        <fullName evidence="3">Cytochrome C</fullName>
    </recommendedName>
</protein>
<dbReference type="KEGG" id="gax:Pan161_48990"/>
<dbReference type="AlphaFoldDB" id="A0A517VJR0"/>
<name>A0A517VJR0_9PLAN</name>
<accession>A0A517VJR0</accession>
<dbReference type="Gene3D" id="1.20.120.10">
    <property type="entry name" value="Cytochrome c/b562"/>
    <property type="match status" value="1"/>
</dbReference>
<gene>
    <name evidence="1" type="ORF">Pan161_48990</name>
</gene>
<dbReference type="GO" id="GO:0020037">
    <property type="term" value="F:heme binding"/>
    <property type="evidence" value="ECO:0007669"/>
    <property type="project" value="InterPro"/>
</dbReference>
<keyword evidence="2" id="KW-1185">Reference proteome</keyword>
<reference evidence="1 2" key="1">
    <citation type="submission" date="2019-02" db="EMBL/GenBank/DDBJ databases">
        <title>Deep-cultivation of Planctomycetes and their phenomic and genomic characterization uncovers novel biology.</title>
        <authorList>
            <person name="Wiegand S."/>
            <person name="Jogler M."/>
            <person name="Boedeker C."/>
            <person name="Pinto D."/>
            <person name="Vollmers J."/>
            <person name="Rivas-Marin E."/>
            <person name="Kohn T."/>
            <person name="Peeters S.H."/>
            <person name="Heuer A."/>
            <person name="Rast P."/>
            <person name="Oberbeckmann S."/>
            <person name="Bunk B."/>
            <person name="Jeske O."/>
            <person name="Meyerdierks A."/>
            <person name="Storesund J.E."/>
            <person name="Kallscheuer N."/>
            <person name="Luecker S."/>
            <person name="Lage O.M."/>
            <person name="Pohl T."/>
            <person name="Merkel B.J."/>
            <person name="Hornburger P."/>
            <person name="Mueller R.-W."/>
            <person name="Bruemmer F."/>
            <person name="Labrenz M."/>
            <person name="Spormann A.M."/>
            <person name="Op den Camp H."/>
            <person name="Overmann J."/>
            <person name="Amann R."/>
            <person name="Jetten M.S.M."/>
            <person name="Mascher T."/>
            <person name="Medema M.H."/>
            <person name="Devos D.P."/>
            <person name="Kaster A.-K."/>
            <person name="Ovreas L."/>
            <person name="Rohde M."/>
            <person name="Galperin M.Y."/>
            <person name="Jogler C."/>
        </authorList>
    </citation>
    <scope>NUCLEOTIDE SEQUENCE [LARGE SCALE GENOMIC DNA]</scope>
    <source>
        <strain evidence="1 2">Pan161</strain>
    </source>
</reference>
<dbReference type="Proteomes" id="UP000316855">
    <property type="component" value="Chromosome"/>
</dbReference>
<dbReference type="GO" id="GO:0009055">
    <property type="term" value="F:electron transfer activity"/>
    <property type="evidence" value="ECO:0007669"/>
    <property type="project" value="InterPro"/>
</dbReference>
<dbReference type="SUPFAM" id="SSF47175">
    <property type="entry name" value="Cytochromes"/>
    <property type="match status" value="1"/>
</dbReference>
<evidence type="ECO:0008006" key="3">
    <source>
        <dbReference type="Google" id="ProtNLM"/>
    </source>
</evidence>
<dbReference type="InterPro" id="IPR010980">
    <property type="entry name" value="Cyt_c/b562"/>
</dbReference>
<proteinExistence type="predicted"/>
<dbReference type="GO" id="GO:0022900">
    <property type="term" value="P:electron transport chain"/>
    <property type="evidence" value="ECO:0007669"/>
    <property type="project" value="InterPro"/>
</dbReference>
<evidence type="ECO:0000313" key="2">
    <source>
        <dbReference type="Proteomes" id="UP000316855"/>
    </source>
</evidence>